<feature type="transmembrane region" description="Helical" evidence="1">
    <location>
        <begin position="108"/>
        <end position="129"/>
    </location>
</feature>
<comment type="caution">
    <text evidence="2">The sequence shown here is derived from an EMBL/GenBank/DDBJ whole genome shotgun (WGS) entry which is preliminary data.</text>
</comment>
<feature type="transmembrane region" description="Helical" evidence="1">
    <location>
        <begin position="149"/>
        <end position="174"/>
    </location>
</feature>
<dbReference type="AlphaFoldDB" id="A0A840NUF0"/>
<reference evidence="2 3" key="1">
    <citation type="submission" date="2020-08" db="EMBL/GenBank/DDBJ databases">
        <title>Sequencing the genomes of 1000 actinobacteria strains.</title>
        <authorList>
            <person name="Klenk H.-P."/>
        </authorList>
    </citation>
    <scope>NUCLEOTIDE SEQUENCE [LARGE SCALE GENOMIC DNA]</scope>
    <source>
        <strain evidence="2 3">DSM 45582</strain>
    </source>
</reference>
<protein>
    <recommendedName>
        <fullName evidence="4">Sap-like sulfolipid-1-addressing protein</fullName>
    </recommendedName>
</protein>
<accession>A0A840NUF0</accession>
<evidence type="ECO:0000313" key="2">
    <source>
        <dbReference type="EMBL" id="MBB5072852.1"/>
    </source>
</evidence>
<dbReference type="InterPro" id="IPR021315">
    <property type="entry name" value="Gap/Sap"/>
</dbReference>
<feature type="transmembrane region" description="Helical" evidence="1">
    <location>
        <begin position="194"/>
        <end position="211"/>
    </location>
</feature>
<keyword evidence="1" id="KW-0472">Membrane</keyword>
<gene>
    <name evidence="2" type="ORF">BJ969_005940</name>
</gene>
<organism evidence="2 3">
    <name type="scientific">Saccharopolyspora gloriosae</name>
    <dbReference type="NCBI Taxonomy" id="455344"/>
    <lineage>
        <taxon>Bacteria</taxon>
        <taxon>Bacillati</taxon>
        <taxon>Actinomycetota</taxon>
        <taxon>Actinomycetes</taxon>
        <taxon>Pseudonocardiales</taxon>
        <taxon>Pseudonocardiaceae</taxon>
        <taxon>Saccharopolyspora</taxon>
    </lineage>
</organism>
<keyword evidence="3" id="KW-1185">Reference proteome</keyword>
<dbReference type="EMBL" id="JACHIV010000001">
    <property type="protein sequence ID" value="MBB5072852.1"/>
    <property type="molecule type" value="Genomic_DNA"/>
</dbReference>
<proteinExistence type="predicted"/>
<dbReference type="RefSeq" id="WP_184484469.1">
    <property type="nucleotide sequence ID" value="NZ_JACHIV010000001.1"/>
</dbReference>
<feature type="transmembrane region" description="Helical" evidence="1">
    <location>
        <begin position="35"/>
        <end position="59"/>
    </location>
</feature>
<sequence length="212" mass="22019">MGLQILPLAITMLAGPQIMSAIVFVTTARPVRVSVAFVLGVLVATTFGVLVARGLAALLGGAIPVDGESHAAGALGEGIQIALMALLALAALRNYLRRRTAEPPKWLGTLLAAGPGTALKTGLLVVLAMPSDLVIMLTVGVNLQHHGAGLAGAIPFIAATALIAALPLLLYLLFHRRAVTAMPKLRDWMNTHSWLVNIIVCLFFIALIATGG</sequence>
<feature type="transmembrane region" description="Helical" evidence="1">
    <location>
        <begin position="79"/>
        <end position="96"/>
    </location>
</feature>
<dbReference type="Proteomes" id="UP000580474">
    <property type="component" value="Unassembled WGS sequence"/>
</dbReference>
<keyword evidence="1" id="KW-0812">Transmembrane</keyword>
<evidence type="ECO:0000313" key="3">
    <source>
        <dbReference type="Proteomes" id="UP000580474"/>
    </source>
</evidence>
<evidence type="ECO:0008006" key="4">
    <source>
        <dbReference type="Google" id="ProtNLM"/>
    </source>
</evidence>
<evidence type="ECO:0000256" key="1">
    <source>
        <dbReference type="SAM" id="Phobius"/>
    </source>
</evidence>
<feature type="transmembrane region" description="Helical" evidence="1">
    <location>
        <begin position="6"/>
        <end position="28"/>
    </location>
</feature>
<dbReference type="Pfam" id="PF11139">
    <property type="entry name" value="SfLAP"/>
    <property type="match status" value="1"/>
</dbReference>
<keyword evidence="1" id="KW-1133">Transmembrane helix</keyword>
<name>A0A840NUF0_9PSEU</name>